<accession>A0AAF0BV80</accession>
<dbReference type="EMBL" id="CP116942">
    <property type="protein sequence ID" value="WCO68587.1"/>
    <property type="molecule type" value="Genomic_DNA"/>
</dbReference>
<dbReference type="Proteomes" id="UP001216390">
    <property type="component" value="Chromosome"/>
</dbReference>
<evidence type="ECO:0000256" key="9">
    <source>
        <dbReference type="SAM" id="Phobius"/>
    </source>
</evidence>
<dbReference type="GO" id="GO:0016763">
    <property type="term" value="F:pentosyltransferase activity"/>
    <property type="evidence" value="ECO:0007669"/>
    <property type="project" value="TreeGrafter"/>
</dbReference>
<evidence type="ECO:0000256" key="10">
    <source>
        <dbReference type="SAM" id="SignalP"/>
    </source>
</evidence>
<dbReference type="InterPro" id="IPR050297">
    <property type="entry name" value="LipidA_mod_glycosyltrf_83"/>
</dbReference>
<evidence type="ECO:0000256" key="8">
    <source>
        <dbReference type="SAM" id="MobiDB-lite"/>
    </source>
</evidence>
<feature type="signal peptide" evidence="10">
    <location>
        <begin position="1"/>
        <end position="22"/>
    </location>
</feature>
<keyword evidence="10" id="KW-0732">Signal</keyword>
<evidence type="ECO:0000256" key="5">
    <source>
        <dbReference type="ARBA" id="ARBA00022692"/>
    </source>
</evidence>
<evidence type="ECO:0000313" key="13">
    <source>
        <dbReference type="Proteomes" id="UP001216390"/>
    </source>
</evidence>
<evidence type="ECO:0000259" key="11">
    <source>
        <dbReference type="Pfam" id="PF13231"/>
    </source>
</evidence>
<keyword evidence="7 9" id="KW-0472">Membrane</keyword>
<organism evidence="12 13">
    <name type="scientific">Iamia majanohamensis</name>
    <dbReference type="NCBI Taxonomy" id="467976"/>
    <lineage>
        <taxon>Bacteria</taxon>
        <taxon>Bacillati</taxon>
        <taxon>Actinomycetota</taxon>
        <taxon>Acidimicrobiia</taxon>
        <taxon>Acidimicrobiales</taxon>
        <taxon>Iamiaceae</taxon>
        <taxon>Iamia</taxon>
    </lineage>
</organism>
<dbReference type="GO" id="GO:0009103">
    <property type="term" value="P:lipopolysaccharide biosynthetic process"/>
    <property type="evidence" value="ECO:0007669"/>
    <property type="project" value="UniProtKB-ARBA"/>
</dbReference>
<comment type="subcellular location">
    <subcellularLocation>
        <location evidence="1">Cell membrane</location>
        <topology evidence="1">Multi-pass membrane protein</topology>
    </subcellularLocation>
</comment>
<feature type="transmembrane region" description="Helical" evidence="9">
    <location>
        <begin position="423"/>
        <end position="443"/>
    </location>
</feature>
<feature type="transmembrane region" description="Helical" evidence="9">
    <location>
        <begin position="142"/>
        <end position="161"/>
    </location>
</feature>
<dbReference type="Pfam" id="PF13231">
    <property type="entry name" value="PMT_2"/>
    <property type="match status" value="1"/>
</dbReference>
<feature type="region of interest" description="Disordered" evidence="8">
    <location>
        <begin position="520"/>
        <end position="547"/>
    </location>
</feature>
<feature type="chain" id="PRO_5041921633" evidence="10">
    <location>
        <begin position="23"/>
        <end position="547"/>
    </location>
</feature>
<keyword evidence="13" id="KW-1185">Reference proteome</keyword>
<reference evidence="12" key="1">
    <citation type="submission" date="2023-01" db="EMBL/GenBank/DDBJ databases">
        <title>The diversity of Class Acidimicrobiia in South China Sea sediment environments and the proposal of Iamia marina sp. nov., a novel species of the genus Iamia.</title>
        <authorList>
            <person name="He Y."/>
            <person name="Tian X."/>
        </authorList>
    </citation>
    <scope>NUCLEOTIDE SEQUENCE</scope>
    <source>
        <strain evidence="12">DSM 19957</strain>
    </source>
</reference>
<feature type="transmembrane region" description="Helical" evidence="9">
    <location>
        <begin position="226"/>
        <end position="253"/>
    </location>
</feature>
<evidence type="ECO:0000256" key="3">
    <source>
        <dbReference type="ARBA" id="ARBA00022676"/>
    </source>
</evidence>
<feature type="transmembrane region" description="Helical" evidence="9">
    <location>
        <begin position="356"/>
        <end position="377"/>
    </location>
</feature>
<evidence type="ECO:0000256" key="4">
    <source>
        <dbReference type="ARBA" id="ARBA00022679"/>
    </source>
</evidence>
<evidence type="ECO:0000313" key="12">
    <source>
        <dbReference type="EMBL" id="WCO68587.1"/>
    </source>
</evidence>
<dbReference type="InterPro" id="IPR038731">
    <property type="entry name" value="RgtA/B/C-like"/>
</dbReference>
<keyword evidence="2" id="KW-1003">Cell membrane</keyword>
<evidence type="ECO:0000256" key="1">
    <source>
        <dbReference type="ARBA" id="ARBA00004651"/>
    </source>
</evidence>
<sequence length="547" mass="56671">MPGAVWALCALFGVLLATSSVAAPLFLAPDEFVHADLALRLADDPHYPAHDGRRTAAAVKRVAIPYFTGDVRDPDKAAADAPSKAGRADIDALGGSQDDPGGGFNQQPQHPPLYYQSMALVLRAERAVVPGSSPPALVTEVGVLRIANAALVVLLPLAAWATAHRLGARRGPATTAAALVLVVPQLTHIGSTVNNDNLLTALSAALAVLLAGVVRGDRRARTAALVGLVAGLALLTKAFAVLLLPWIALAYLVAARRRARAGDASTADDHAAPVVAGCDVRTVVTGAASGVVAALVSGWWWVGNKVREGSFAPSLEGTLVPTQPGFSPDVGFFARRFGAFFTERFWGWFGLYSARIPLVVVAVATVALVVVVAVGLWRPAPRLRRTDLLVGLVPVATLGAFVVQHAWSLYARSGQTPFIQGRYLFAVLVPLVVVAASGVARLAGRWALPAALAAALVLQAIGYATMLDGFWGGPGEGLRGELRALVAWSPWPGEALAVGAVLGALVAVAALVVVGREVASATPTDDGVEPSRPEAGAEGSRPRRGDR</sequence>
<keyword evidence="5 9" id="KW-0812">Transmembrane</keyword>
<dbReference type="GO" id="GO:0005886">
    <property type="term" value="C:plasma membrane"/>
    <property type="evidence" value="ECO:0007669"/>
    <property type="project" value="UniProtKB-SubCell"/>
</dbReference>
<dbReference type="PANTHER" id="PTHR33908">
    <property type="entry name" value="MANNOSYLTRANSFERASE YKCB-RELATED"/>
    <property type="match status" value="1"/>
</dbReference>
<feature type="transmembrane region" description="Helical" evidence="9">
    <location>
        <begin position="389"/>
        <end position="411"/>
    </location>
</feature>
<evidence type="ECO:0000256" key="6">
    <source>
        <dbReference type="ARBA" id="ARBA00022989"/>
    </source>
</evidence>
<feature type="transmembrane region" description="Helical" evidence="9">
    <location>
        <begin position="197"/>
        <end position="214"/>
    </location>
</feature>
<evidence type="ECO:0000256" key="2">
    <source>
        <dbReference type="ARBA" id="ARBA00022475"/>
    </source>
</evidence>
<protein>
    <submittedName>
        <fullName evidence="12">DUF2142 domain-containing protein</fullName>
    </submittedName>
</protein>
<dbReference type="RefSeq" id="WP_272738103.1">
    <property type="nucleotide sequence ID" value="NZ_CP116942.1"/>
</dbReference>
<dbReference type="KEGG" id="ima:PO878_07575"/>
<keyword evidence="3" id="KW-0328">Glycosyltransferase</keyword>
<evidence type="ECO:0000256" key="7">
    <source>
        <dbReference type="ARBA" id="ARBA00023136"/>
    </source>
</evidence>
<dbReference type="PANTHER" id="PTHR33908:SF11">
    <property type="entry name" value="MEMBRANE PROTEIN"/>
    <property type="match status" value="1"/>
</dbReference>
<proteinExistence type="predicted"/>
<name>A0AAF0BV80_9ACTN</name>
<keyword evidence="4" id="KW-0808">Transferase</keyword>
<feature type="transmembrane region" description="Helical" evidence="9">
    <location>
        <begin position="450"/>
        <end position="471"/>
    </location>
</feature>
<feature type="transmembrane region" description="Helical" evidence="9">
    <location>
        <begin position="491"/>
        <end position="514"/>
    </location>
</feature>
<gene>
    <name evidence="12" type="ORF">PO878_07575</name>
</gene>
<feature type="region of interest" description="Disordered" evidence="8">
    <location>
        <begin position="74"/>
        <end position="108"/>
    </location>
</feature>
<dbReference type="AlphaFoldDB" id="A0AAF0BV80"/>
<feature type="domain" description="Glycosyltransferase RgtA/B/C/D-like" evidence="11">
    <location>
        <begin position="143"/>
        <end position="258"/>
    </location>
</feature>
<keyword evidence="6 9" id="KW-1133">Transmembrane helix</keyword>